<reference evidence="1 2" key="1">
    <citation type="submission" date="2020-08" db="EMBL/GenBank/DDBJ databases">
        <title>Acidobacteriota in marine sediments use diverse sulfur dissimilation pathways.</title>
        <authorList>
            <person name="Wasmund K."/>
        </authorList>
    </citation>
    <scope>NUCLEOTIDE SEQUENCE [LARGE SCALE GENOMIC DNA]</scope>
    <source>
        <strain evidence="1">MAG AM4</strain>
    </source>
</reference>
<feature type="non-terminal residue" evidence="1">
    <location>
        <position position="1"/>
    </location>
</feature>
<dbReference type="Proteomes" id="UP000648239">
    <property type="component" value="Unassembled WGS sequence"/>
</dbReference>
<proteinExistence type="predicted"/>
<protein>
    <submittedName>
        <fullName evidence="1">Uncharacterized protein</fullName>
    </submittedName>
</protein>
<evidence type="ECO:0000313" key="2">
    <source>
        <dbReference type="Proteomes" id="UP000648239"/>
    </source>
</evidence>
<dbReference type="EMBL" id="JACXWD010000158">
    <property type="protein sequence ID" value="MBD3869680.1"/>
    <property type="molecule type" value="Genomic_DNA"/>
</dbReference>
<gene>
    <name evidence="1" type="ORF">IFK94_16295</name>
</gene>
<dbReference type="AlphaFoldDB" id="A0A8J6Y994"/>
<comment type="caution">
    <text evidence="1">The sequence shown here is derived from an EMBL/GenBank/DDBJ whole genome shotgun (WGS) entry which is preliminary data.</text>
</comment>
<sequence length="187" mass="18911">ASMDGTSSGGLIQCRNAAGAVTVSIDGQYSDGNGRVRTEVLEITGGSDLSEQFKISAADRMRSLEPGLVVSIDPDNPGELQVCSTAYDRKVAGVISGAGGVRPGMLMGQKGSVADGDQPVALTGRVYVRADATNGAIEPGDLLTSSDRAGHAMKVADHGRANGAILGKAMTGLADGQGLVLVLVSLQ</sequence>
<organism evidence="1 2">
    <name type="scientific">Candidatus Polarisedimenticola svalbardensis</name>
    <dbReference type="NCBI Taxonomy" id="2886004"/>
    <lineage>
        <taxon>Bacteria</taxon>
        <taxon>Pseudomonadati</taxon>
        <taxon>Acidobacteriota</taxon>
        <taxon>Candidatus Polarisedimenticolia</taxon>
        <taxon>Candidatus Polarisedimenticolales</taxon>
        <taxon>Candidatus Polarisedimenticolaceae</taxon>
        <taxon>Candidatus Polarisedimenticola</taxon>
    </lineage>
</organism>
<evidence type="ECO:0000313" key="1">
    <source>
        <dbReference type="EMBL" id="MBD3869680.1"/>
    </source>
</evidence>
<accession>A0A8J6Y994</accession>
<name>A0A8J6Y994_9BACT</name>